<evidence type="ECO:0000256" key="1">
    <source>
        <dbReference type="ARBA" id="ARBA00001755"/>
    </source>
</evidence>
<evidence type="ECO:0000256" key="3">
    <source>
        <dbReference type="ARBA" id="ARBA00002185"/>
    </source>
</evidence>
<organism evidence="14 15">
    <name type="scientific">Saccharothrix yanglingensis</name>
    <dbReference type="NCBI Taxonomy" id="659496"/>
    <lineage>
        <taxon>Bacteria</taxon>
        <taxon>Bacillati</taxon>
        <taxon>Actinomycetota</taxon>
        <taxon>Actinomycetes</taxon>
        <taxon>Pseudonocardiales</taxon>
        <taxon>Pseudonocardiaceae</taxon>
        <taxon>Saccharothrix</taxon>
    </lineage>
</organism>
<evidence type="ECO:0000256" key="11">
    <source>
        <dbReference type="ARBA" id="ARBA00023133"/>
    </source>
</evidence>
<keyword evidence="12" id="KW-0963">Cytoplasm</keyword>
<name>A0ABU0X949_9PSEU</name>
<evidence type="ECO:0000256" key="10">
    <source>
        <dbReference type="ARBA" id="ARBA00023002"/>
    </source>
</evidence>
<dbReference type="Proteomes" id="UP001225605">
    <property type="component" value="Unassembled WGS sequence"/>
</dbReference>
<evidence type="ECO:0000256" key="5">
    <source>
        <dbReference type="ARBA" id="ARBA00008310"/>
    </source>
</evidence>
<dbReference type="InterPro" id="IPR036188">
    <property type="entry name" value="FAD/NAD-bd_sf"/>
</dbReference>
<comment type="similarity">
    <text evidence="5 12">Belongs to the protoporphyrinogen/coproporphyrinogen oxidase family. Coproporphyrinogen III oxidase subfamily.</text>
</comment>
<evidence type="ECO:0000259" key="13">
    <source>
        <dbReference type="Pfam" id="PF01593"/>
    </source>
</evidence>
<evidence type="ECO:0000256" key="7">
    <source>
        <dbReference type="ARBA" id="ARBA00019046"/>
    </source>
</evidence>
<dbReference type="Gene3D" id="1.10.3110.10">
    <property type="entry name" value="protoporphyrinogen ix oxidase, domain 3"/>
    <property type="match status" value="1"/>
</dbReference>
<evidence type="ECO:0000256" key="2">
    <source>
        <dbReference type="ARBA" id="ARBA00001974"/>
    </source>
</evidence>
<sequence>MRPSRVAVVGGGISGLAAAHRLRHLLGPDAEITVVEQADRLGGKLRTAEVGGRAYDVGTEAFLHRRPEAAELVTELGLADRLVHPTGAPSTIHAAGRTRPIPVHTLMGVPASVEAVRQVLSDEGVRRVAAEPELPPIRLDGADVAVGALLAERFGPEVGDRLVGPLLGGVYAGRADSLGLRATMPQLATALDSGVGSLVAAAATTMPAPPQPRVARPPVFGTLSDGLASLVHRLAEVAGVRTRLGLPVRALLRRERGWRLEIGTPAAPEALDVDGVVLAVPAPSARKLLADVAPAASRRYAEVELASMAVVALALPPGTALPERSGVLLAEGERGPDGVPYTAKAFTFSSRKWAHLAGEPVLVRGSVGRHGEEHLLQRDDEDLVAAVRRDLALLAGVTAVPVDAVVTRWGGGLPQYGVGHLDLVRAVEDAVAEVPGLAVAGATLHGVGIPACVATADAAAARVAAHVLGRVR</sequence>
<comment type="pathway">
    <text evidence="4 12">Porphyrin-containing compound metabolism; protoheme biosynthesis.</text>
</comment>
<evidence type="ECO:0000313" key="14">
    <source>
        <dbReference type="EMBL" id="MDQ2588653.1"/>
    </source>
</evidence>
<accession>A0ABU0X949</accession>
<dbReference type="PANTHER" id="PTHR42923:SF3">
    <property type="entry name" value="PROTOPORPHYRINOGEN OXIDASE"/>
    <property type="match status" value="1"/>
</dbReference>
<dbReference type="Gene3D" id="3.50.50.60">
    <property type="entry name" value="FAD/NAD(P)-binding domain"/>
    <property type="match status" value="1"/>
</dbReference>
<dbReference type="Gene3D" id="3.90.660.20">
    <property type="entry name" value="Protoporphyrinogen oxidase, mitochondrial, domain 2"/>
    <property type="match status" value="1"/>
</dbReference>
<evidence type="ECO:0000256" key="6">
    <source>
        <dbReference type="ARBA" id="ARBA00012402"/>
    </source>
</evidence>
<keyword evidence="8 12" id="KW-0285">Flavoprotein</keyword>
<proteinExistence type="inferred from homology"/>
<evidence type="ECO:0000256" key="8">
    <source>
        <dbReference type="ARBA" id="ARBA00022630"/>
    </source>
</evidence>
<evidence type="ECO:0000256" key="9">
    <source>
        <dbReference type="ARBA" id="ARBA00022827"/>
    </source>
</evidence>
<dbReference type="InterPro" id="IPR004572">
    <property type="entry name" value="Protoporphyrinogen_oxidase"/>
</dbReference>
<evidence type="ECO:0000256" key="4">
    <source>
        <dbReference type="ARBA" id="ARBA00004744"/>
    </source>
</evidence>
<keyword evidence="9 12" id="KW-0274">FAD</keyword>
<dbReference type="EMBL" id="NSDM01000020">
    <property type="protein sequence ID" value="MDQ2588653.1"/>
    <property type="molecule type" value="Genomic_DNA"/>
</dbReference>
<dbReference type="PANTHER" id="PTHR42923">
    <property type="entry name" value="PROTOPORPHYRINOGEN OXIDASE"/>
    <property type="match status" value="1"/>
</dbReference>
<gene>
    <name evidence="14" type="primary">hemG</name>
    <name evidence="14" type="ORF">CKY47_32795</name>
</gene>
<reference evidence="14 15" key="1">
    <citation type="submission" date="2017-06" db="EMBL/GenBank/DDBJ databases">
        <title>Cultured bacterium strain Saccharothrix yanglingensis Hhs.015.</title>
        <authorList>
            <person name="Xia Y."/>
        </authorList>
    </citation>
    <scope>NUCLEOTIDE SEQUENCE [LARGE SCALE GENOMIC DNA]</scope>
    <source>
        <strain evidence="14 15">Hhs.015</strain>
    </source>
</reference>
<dbReference type="SUPFAM" id="SSF54373">
    <property type="entry name" value="FAD-linked reductases, C-terminal domain"/>
    <property type="match status" value="1"/>
</dbReference>
<dbReference type="EC" id="1.3.3.15" evidence="6 12"/>
<comment type="cofactor">
    <cofactor evidence="2 12">
        <name>FAD</name>
        <dbReference type="ChEBI" id="CHEBI:57692"/>
    </cofactor>
</comment>
<dbReference type="InterPro" id="IPR050464">
    <property type="entry name" value="Zeta_carotene_desat/Oxidored"/>
</dbReference>
<keyword evidence="10 12" id="KW-0560">Oxidoreductase</keyword>
<comment type="caution">
    <text evidence="14">The sequence shown here is derived from an EMBL/GenBank/DDBJ whole genome shotgun (WGS) entry which is preliminary data.</text>
</comment>
<evidence type="ECO:0000313" key="15">
    <source>
        <dbReference type="Proteomes" id="UP001225605"/>
    </source>
</evidence>
<evidence type="ECO:0000256" key="12">
    <source>
        <dbReference type="RuleBase" id="RU364052"/>
    </source>
</evidence>
<comment type="function">
    <text evidence="3 12">Involved in coproporphyrin-dependent heme b biosynthesis. Catalyzes the oxidation of coproporphyrinogen III to coproporphyrin III.</text>
</comment>
<dbReference type="NCBIfam" id="TIGR00562">
    <property type="entry name" value="proto_IX_ox"/>
    <property type="match status" value="1"/>
</dbReference>
<dbReference type="RefSeq" id="WP_306750305.1">
    <property type="nucleotide sequence ID" value="NZ_NSDM01000020.1"/>
</dbReference>
<dbReference type="InterPro" id="IPR002937">
    <property type="entry name" value="Amino_oxidase"/>
</dbReference>
<feature type="domain" description="Amine oxidase" evidence="13">
    <location>
        <begin position="13"/>
        <end position="463"/>
    </location>
</feature>
<comment type="catalytic activity">
    <reaction evidence="1">
        <text>coproporphyrinogen III + 3 O2 = coproporphyrin III + 3 H2O2</text>
        <dbReference type="Rhea" id="RHEA:43436"/>
        <dbReference type="ChEBI" id="CHEBI:15379"/>
        <dbReference type="ChEBI" id="CHEBI:16240"/>
        <dbReference type="ChEBI" id="CHEBI:57309"/>
        <dbReference type="ChEBI" id="CHEBI:131725"/>
        <dbReference type="EC" id="1.3.3.15"/>
    </reaction>
    <physiologicalReaction direction="left-to-right" evidence="1">
        <dbReference type="Rhea" id="RHEA:43437"/>
    </physiologicalReaction>
</comment>
<protein>
    <recommendedName>
        <fullName evidence="7 12">Coproporphyrinogen III oxidase</fullName>
        <ecNumber evidence="6 12">1.3.3.15</ecNumber>
    </recommendedName>
</protein>
<keyword evidence="11 12" id="KW-0350">Heme biosynthesis</keyword>
<dbReference type="Pfam" id="PF01593">
    <property type="entry name" value="Amino_oxidase"/>
    <property type="match status" value="1"/>
</dbReference>
<keyword evidence="15" id="KW-1185">Reference proteome</keyword>
<dbReference type="SUPFAM" id="SSF51905">
    <property type="entry name" value="FAD/NAD(P)-binding domain"/>
    <property type="match status" value="1"/>
</dbReference>
<comment type="subcellular location">
    <subcellularLocation>
        <location evidence="12">Cytoplasm</location>
    </subcellularLocation>
</comment>